<dbReference type="Proteomes" id="UP001597347">
    <property type="component" value="Unassembled WGS sequence"/>
</dbReference>
<dbReference type="SUPFAM" id="SSF52540">
    <property type="entry name" value="P-loop containing nucleoside triphosphate hydrolases"/>
    <property type="match status" value="1"/>
</dbReference>
<keyword evidence="1 3" id="KW-0808">Transferase</keyword>
<dbReference type="InterPro" id="IPR026634">
    <property type="entry name" value="TPST-like"/>
</dbReference>
<accession>A0ABW4LF71</accession>
<evidence type="ECO:0000313" key="3">
    <source>
        <dbReference type="EMBL" id="MFD1722163.1"/>
    </source>
</evidence>
<dbReference type="Pfam" id="PF13469">
    <property type="entry name" value="Sulfotransfer_3"/>
    <property type="match status" value="1"/>
</dbReference>
<dbReference type="EC" id="2.8.2.-" evidence="3"/>
<evidence type="ECO:0000256" key="1">
    <source>
        <dbReference type="ARBA" id="ARBA00022679"/>
    </source>
</evidence>
<comment type="caution">
    <text evidence="3">The sequence shown here is derived from an EMBL/GenBank/DDBJ whole genome shotgun (WGS) entry which is preliminary data.</text>
</comment>
<protein>
    <submittedName>
        <fullName evidence="3">Sulfotransferase family protein</fullName>
        <ecNumber evidence="3">2.8.2.-</ecNumber>
    </submittedName>
</protein>
<feature type="region of interest" description="Disordered" evidence="2">
    <location>
        <begin position="1"/>
        <end position="40"/>
    </location>
</feature>
<sequence>MNPLRALNDALQRTTGLRVTSPAAVPPPAEPRPPRGPEDRLVTAPVFLISSVRSGSTLLRAVLDSHSQVCAPIELHQRRLHVTMSTPPAEQAMTALDLNSADLEHLLWDRLLHRELQRSSKRIVVEKTPSNVFAMGRLTTCWPDARFVFLLRHPLSAARSWHESKPAERPMPAAIEHVGRYTRAVESARKRHPGHSLRYEDLVADPETETRRLCEFLGVPWEESMLDYAAVEGGREGEFVKGIGDWSDKIRSGRIQEGRPLPAADEVPPALRAVAGAWGYPVP</sequence>
<dbReference type="RefSeq" id="WP_377935021.1">
    <property type="nucleotide sequence ID" value="NZ_JBHUEA010000017.1"/>
</dbReference>
<evidence type="ECO:0000313" key="4">
    <source>
        <dbReference type="Proteomes" id="UP001597347"/>
    </source>
</evidence>
<organism evidence="3 4">
    <name type="scientific">Amnibacterium endophyticum</name>
    <dbReference type="NCBI Taxonomy" id="2109337"/>
    <lineage>
        <taxon>Bacteria</taxon>
        <taxon>Bacillati</taxon>
        <taxon>Actinomycetota</taxon>
        <taxon>Actinomycetes</taxon>
        <taxon>Micrococcales</taxon>
        <taxon>Microbacteriaceae</taxon>
        <taxon>Amnibacterium</taxon>
    </lineage>
</organism>
<dbReference type="GO" id="GO:0016740">
    <property type="term" value="F:transferase activity"/>
    <property type="evidence" value="ECO:0007669"/>
    <property type="project" value="UniProtKB-KW"/>
</dbReference>
<reference evidence="4" key="1">
    <citation type="journal article" date="2019" name="Int. J. Syst. Evol. Microbiol.">
        <title>The Global Catalogue of Microorganisms (GCM) 10K type strain sequencing project: providing services to taxonomists for standard genome sequencing and annotation.</title>
        <authorList>
            <consortium name="The Broad Institute Genomics Platform"/>
            <consortium name="The Broad Institute Genome Sequencing Center for Infectious Disease"/>
            <person name="Wu L."/>
            <person name="Ma J."/>
        </authorList>
    </citation>
    <scope>NUCLEOTIDE SEQUENCE [LARGE SCALE GENOMIC DNA]</scope>
    <source>
        <strain evidence="4">CGMCC 1.12471</strain>
    </source>
</reference>
<evidence type="ECO:0000256" key="2">
    <source>
        <dbReference type="SAM" id="MobiDB-lite"/>
    </source>
</evidence>
<dbReference type="PANTHER" id="PTHR12788">
    <property type="entry name" value="PROTEIN-TYROSINE SULFOTRANSFERASE 2"/>
    <property type="match status" value="1"/>
</dbReference>
<dbReference type="PANTHER" id="PTHR12788:SF10">
    <property type="entry name" value="PROTEIN-TYROSINE SULFOTRANSFERASE"/>
    <property type="match status" value="1"/>
</dbReference>
<dbReference type="Gene3D" id="3.40.50.300">
    <property type="entry name" value="P-loop containing nucleotide triphosphate hydrolases"/>
    <property type="match status" value="1"/>
</dbReference>
<keyword evidence="4" id="KW-1185">Reference proteome</keyword>
<dbReference type="InterPro" id="IPR027417">
    <property type="entry name" value="P-loop_NTPase"/>
</dbReference>
<dbReference type="EMBL" id="JBHUEA010000017">
    <property type="protein sequence ID" value="MFD1722163.1"/>
    <property type="molecule type" value="Genomic_DNA"/>
</dbReference>
<name>A0ABW4LF71_9MICO</name>
<proteinExistence type="predicted"/>
<gene>
    <name evidence="3" type="ORF">ACFSBI_11440</name>
</gene>